<dbReference type="EC" id="2.1.1.-" evidence="4"/>
<accession>A0ABS8D6F7</accession>
<dbReference type="Pfam" id="PF01596">
    <property type="entry name" value="Methyltransf_3"/>
    <property type="match status" value="1"/>
</dbReference>
<protein>
    <submittedName>
        <fullName evidence="4">Class I SAM-dependent methyltransferase</fullName>
        <ecNumber evidence="4">2.1.1.-</ecNumber>
    </submittedName>
</protein>
<dbReference type="InterPro" id="IPR029063">
    <property type="entry name" value="SAM-dependent_MTases_sf"/>
</dbReference>
<dbReference type="Gene3D" id="3.40.50.150">
    <property type="entry name" value="Vaccinia Virus protein VP39"/>
    <property type="match status" value="1"/>
</dbReference>
<proteinExistence type="predicted"/>
<evidence type="ECO:0000256" key="3">
    <source>
        <dbReference type="ARBA" id="ARBA00022691"/>
    </source>
</evidence>
<keyword evidence="1 4" id="KW-0489">Methyltransferase</keyword>
<dbReference type="PANTHER" id="PTHR10509:SF14">
    <property type="entry name" value="CAFFEOYL-COA O-METHYLTRANSFERASE 3-RELATED"/>
    <property type="match status" value="1"/>
</dbReference>
<evidence type="ECO:0000313" key="5">
    <source>
        <dbReference type="Proteomes" id="UP001165395"/>
    </source>
</evidence>
<dbReference type="CDD" id="cd02440">
    <property type="entry name" value="AdoMet_MTases"/>
    <property type="match status" value="1"/>
</dbReference>
<dbReference type="EMBL" id="JAJBZT010000004">
    <property type="protein sequence ID" value="MCB6183790.1"/>
    <property type="molecule type" value="Genomic_DNA"/>
</dbReference>
<dbReference type="GO" id="GO:0032259">
    <property type="term" value="P:methylation"/>
    <property type="evidence" value="ECO:0007669"/>
    <property type="project" value="UniProtKB-KW"/>
</dbReference>
<keyword evidence="2 4" id="KW-0808">Transferase</keyword>
<keyword evidence="3" id="KW-0949">S-adenosyl-L-methionine</keyword>
<evidence type="ECO:0000256" key="1">
    <source>
        <dbReference type="ARBA" id="ARBA00022603"/>
    </source>
</evidence>
<gene>
    <name evidence="4" type="ORF">LIN78_09550</name>
</gene>
<evidence type="ECO:0000313" key="4">
    <source>
        <dbReference type="EMBL" id="MCB6183790.1"/>
    </source>
</evidence>
<dbReference type="PANTHER" id="PTHR10509">
    <property type="entry name" value="O-METHYLTRANSFERASE-RELATED"/>
    <property type="match status" value="1"/>
</dbReference>
<dbReference type="SUPFAM" id="SSF53335">
    <property type="entry name" value="S-adenosyl-L-methionine-dependent methyltransferases"/>
    <property type="match status" value="1"/>
</dbReference>
<dbReference type="InterPro" id="IPR050362">
    <property type="entry name" value="Cation-dep_OMT"/>
</dbReference>
<reference evidence="4" key="1">
    <citation type="submission" date="2021-10" db="EMBL/GenBank/DDBJ databases">
        <title>The complete genome sequence of Leeia sp. TBRC 13508.</title>
        <authorList>
            <person name="Charoenyingcharoen P."/>
            <person name="Yukphan P."/>
        </authorList>
    </citation>
    <scope>NUCLEOTIDE SEQUENCE</scope>
    <source>
        <strain evidence="4">TBRC 13508</strain>
    </source>
</reference>
<sequence length="220" mass="24883">MTQKTLPLTEDLYHYFIQHSVKEHPLQKELREDTSDMVMSRMATAPEQGQLLALLVKLLNVKRYLEIGVFTGGSSLAVGLNLPSDASIVALERREEYAEIAQVFWDKAGFSDRVDLRIGPAVESLAELESEGAAGSFDLAFIDADKPHYPEYYESCLRLVKKGGLIIIDNVFWHGNVAKEEFDDKDTESMREFNKMVYEDERVQIAMLPLGDGMTLAYVR</sequence>
<keyword evidence="5" id="KW-1185">Reference proteome</keyword>
<dbReference type="InterPro" id="IPR002935">
    <property type="entry name" value="SAM_O-MeTrfase"/>
</dbReference>
<dbReference type="PROSITE" id="PS51682">
    <property type="entry name" value="SAM_OMT_I"/>
    <property type="match status" value="1"/>
</dbReference>
<dbReference type="Proteomes" id="UP001165395">
    <property type="component" value="Unassembled WGS sequence"/>
</dbReference>
<name>A0ABS8D6F7_9NEIS</name>
<dbReference type="RefSeq" id="WP_227180560.1">
    <property type="nucleotide sequence ID" value="NZ_JAJBZT010000004.1"/>
</dbReference>
<comment type="caution">
    <text evidence="4">The sequence shown here is derived from an EMBL/GenBank/DDBJ whole genome shotgun (WGS) entry which is preliminary data.</text>
</comment>
<evidence type="ECO:0000256" key="2">
    <source>
        <dbReference type="ARBA" id="ARBA00022679"/>
    </source>
</evidence>
<dbReference type="GO" id="GO:0008168">
    <property type="term" value="F:methyltransferase activity"/>
    <property type="evidence" value="ECO:0007669"/>
    <property type="project" value="UniProtKB-KW"/>
</dbReference>
<organism evidence="4 5">
    <name type="scientific">Leeia speluncae</name>
    <dbReference type="NCBI Taxonomy" id="2884804"/>
    <lineage>
        <taxon>Bacteria</taxon>
        <taxon>Pseudomonadati</taxon>
        <taxon>Pseudomonadota</taxon>
        <taxon>Betaproteobacteria</taxon>
        <taxon>Neisseriales</taxon>
        <taxon>Leeiaceae</taxon>
        <taxon>Leeia</taxon>
    </lineage>
</organism>